<dbReference type="Gene3D" id="3.40.1010.10">
    <property type="entry name" value="Cobalt-precorrin-4 Transmethylase, Domain 1"/>
    <property type="match status" value="1"/>
</dbReference>
<organism evidence="7">
    <name type="scientific">uncultured organism</name>
    <dbReference type="NCBI Taxonomy" id="155900"/>
    <lineage>
        <taxon>unclassified sequences</taxon>
        <taxon>environmental samples</taxon>
    </lineage>
</organism>
<evidence type="ECO:0000259" key="6">
    <source>
        <dbReference type="Pfam" id="PF00590"/>
    </source>
</evidence>
<keyword evidence="3 7" id="KW-0808">Transferase</keyword>
<protein>
    <recommendedName>
        <fullName evidence="1">uroporphyrinogen-III C-methyltransferase</fullName>
        <ecNumber evidence="1">2.1.1.107</ecNumber>
    </recommendedName>
</protein>
<dbReference type="Gene3D" id="3.30.950.10">
    <property type="entry name" value="Methyltransferase, Cobalt-precorrin-4 Transmethylase, Domain 2"/>
    <property type="match status" value="1"/>
</dbReference>
<dbReference type="AlphaFoldDB" id="A0A5B8RF21"/>
<dbReference type="InterPro" id="IPR050161">
    <property type="entry name" value="Siro_Cobalamin_biosynth"/>
</dbReference>
<evidence type="ECO:0000313" key="7">
    <source>
        <dbReference type="EMBL" id="QEA07639.1"/>
    </source>
</evidence>
<dbReference type="PANTHER" id="PTHR45790">
    <property type="entry name" value="SIROHEME SYNTHASE-RELATED"/>
    <property type="match status" value="1"/>
</dbReference>
<dbReference type="EC" id="2.1.1.107" evidence="1"/>
<evidence type="ECO:0000256" key="1">
    <source>
        <dbReference type="ARBA" id="ARBA00012162"/>
    </source>
</evidence>
<dbReference type="PANTHER" id="PTHR45790:SF3">
    <property type="entry name" value="S-ADENOSYL-L-METHIONINE-DEPENDENT UROPORPHYRINOGEN III METHYLTRANSFERASE, CHLOROPLASTIC"/>
    <property type="match status" value="1"/>
</dbReference>
<dbReference type="FunFam" id="3.40.1010.10:FF:000001">
    <property type="entry name" value="Siroheme synthase"/>
    <property type="match status" value="1"/>
</dbReference>
<evidence type="ECO:0000256" key="2">
    <source>
        <dbReference type="ARBA" id="ARBA00022603"/>
    </source>
</evidence>
<feature type="domain" description="Tetrapyrrole methylase" evidence="6">
    <location>
        <begin position="13"/>
        <end position="222"/>
    </location>
</feature>
<proteinExistence type="predicted"/>
<dbReference type="GO" id="GO:0032259">
    <property type="term" value="P:methylation"/>
    <property type="evidence" value="ECO:0007669"/>
    <property type="project" value="UniProtKB-KW"/>
</dbReference>
<evidence type="ECO:0000256" key="5">
    <source>
        <dbReference type="ARBA" id="ARBA00023244"/>
    </source>
</evidence>
<dbReference type="NCBIfam" id="NF004790">
    <property type="entry name" value="PRK06136.1"/>
    <property type="match status" value="1"/>
</dbReference>
<keyword evidence="2 7" id="KW-0489">Methyltransferase</keyword>
<keyword evidence="5" id="KW-0627">Porphyrin biosynthesis</keyword>
<dbReference type="InterPro" id="IPR014776">
    <property type="entry name" value="4pyrrole_Mease_sub2"/>
</dbReference>
<gene>
    <name evidence="7" type="primary">sumT</name>
    <name evidence="7" type="ORF">KBTEX_03998</name>
</gene>
<dbReference type="NCBIfam" id="TIGR01469">
    <property type="entry name" value="cobA_cysG_Cterm"/>
    <property type="match status" value="1"/>
</dbReference>
<keyword evidence="4" id="KW-0949">S-adenosyl-L-methionine</keyword>
<dbReference type="InterPro" id="IPR006366">
    <property type="entry name" value="CobA/CysG_C"/>
</dbReference>
<evidence type="ECO:0000256" key="3">
    <source>
        <dbReference type="ARBA" id="ARBA00022679"/>
    </source>
</evidence>
<dbReference type="CDD" id="cd11642">
    <property type="entry name" value="SUMT"/>
    <property type="match status" value="1"/>
</dbReference>
<dbReference type="InterPro" id="IPR035996">
    <property type="entry name" value="4pyrrol_Methylase_sf"/>
</dbReference>
<dbReference type="EMBL" id="MN079304">
    <property type="protein sequence ID" value="QEA07639.1"/>
    <property type="molecule type" value="Genomic_DNA"/>
</dbReference>
<name>A0A5B8RF21_9ZZZZ</name>
<reference evidence="7" key="1">
    <citation type="submission" date="2019-06" db="EMBL/GenBank/DDBJ databases">
        <authorList>
            <person name="Murdoch R.W."/>
            <person name="Fathepure B."/>
        </authorList>
    </citation>
    <scope>NUCLEOTIDE SEQUENCE</scope>
</reference>
<dbReference type="GO" id="GO:0019354">
    <property type="term" value="P:siroheme biosynthetic process"/>
    <property type="evidence" value="ECO:0007669"/>
    <property type="project" value="InterPro"/>
</dbReference>
<accession>A0A5B8RF21</accession>
<dbReference type="GO" id="GO:0004851">
    <property type="term" value="F:uroporphyrin-III C-methyltransferase activity"/>
    <property type="evidence" value="ECO:0007669"/>
    <property type="project" value="UniProtKB-EC"/>
</dbReference>
<dbReference type="SUPFAM" id="SSF53790">
    <property type="entry name" value="Tetrapyrrole methylase"/>
    <property type="match status" value="1"/>
</dbReference>
<dbReference type="InterPro" id="IPR014777">
    <property type="entry name" value="4pyrrole_Mease_sub1"/>
</dbReference>
<sequence length="259" mass="26920">MTPYRPVPEGGCVSLVGCGPGDPDLLTIRAARTLAAADVIVHDRLIDHRILAMAPEHARVIDAGKRCARHTLAQPAICALLVEHARAGRHVVRLKGGDPFVFGRGGEELAACRAAGVPCEVVPGVTAALGCAAATGIPLTQRGRASAVTFITGHGRDGDLPAQDWRALAGPGRTLVCYMATRQWPRLRRALLDAGLGRGLPVAVIHGGTRADQSVYRTTLADGLPPVRDERPALVIVGEVAAETACDVPLPPAVAAALP</sequence>
<dbReference type="Pfam" id="PF00590">
    <property type="entry name" value="TP_methylase"/>
    <property type="match status" value="1"/>
</dbReference>
<dbReference type="InterPro" id="IPR000878">
    <property type="entry name" value="4pyrrol_Mease"/>
</dbReference>
<evidence type="ECO:0000256" key="4">
    <source>
        <dbReference type="ARBA" id="ARBA00022691"/>
    </source>
</evidence>